<dbReference type="HAMAP" id="MF_00014">
    <property type="entry name" value="Ribosome_mat_RimM"/>
    <property type="match status" value="1"/>
</dbReference>
<dbReference type="InterPro" id="IPR009000">
    <property type="entry name" value="Transl_B-barrel_sf"/>
</dbReference>
<keyword evidence="4 5" id="KW-0143">Chaperone</keyword>
<keyword evidence="2 5" id="KW-0690">Ribosome biogenesis</keyword>
<dbReference type="InterPro" id="IPR036976">
    <property type="entry name" value="RimM_N_sf"/>
</dbReference>
<evidence type="ECO:0000259" key="7">
    <source>
        <dbReference type="Pfam" id="PF24986"/>
    </source>
</evidence>
<evidence type="ECO:0000313" key="8">
    <source>
        <dbReference type="EMBL" id="SFE64562.1"/>
    </source>
</evidence>
<evidence type="ECO:0000256" key="2">
    <source>
        <dbReference type="ARBA" id="ARBA00022517"/>
    </source>
</evidence>
<dbReference type="GO" id="GO:0042274">
    <property type="term" value="P:ribosomal small subunit biogenesis"/>
    <property type="evidence" value="ECO:0007669"/>
    <property type="project" value="UniProtKB-UniRule"/>
</dbReference>
<sequence>METIEKSTCQKVGYLQKPHGIKGALSLIFEPQFDLSLENEPILFLEIDGLLVPFFFAEEGIRFRSGESAIIQLDWVNNEDEARKLSGLSVFIKLEDVVYPEEELSLHHLVGFKLHDAQLGLIGPIEKVEDYGGNLLLLVHYQGKEVMVPFNEQLLISFDEQDQKIVLQCPEGIFELD</sequence>
<comment type="function">
    <text evidence="5">An accessory protein needed during the final step in the assembly of 30S ribosomal subunit, possibly for assembly of the head region. Essential for efficient processing of 16S rRNA. May be needed both before and after RbfA during the maturation of 16S rRNA. It has affinity for free ribosomal 30S subunits but not for 70S ribosomes.</text>
</comment>
<dbReference type="InterPro" id="IPR011961">
    <property type="entry name" value="RimM"/>
</dbReference>
<dbReference type="Pfam" id="PF01782">
    <property type="entry name" value="RimM"/>
    <property type="match status" value="1"/>
</dbReference>
<evidence type="ECO:0000313" key="9">
    <source>
        <dbReference type="Proteomes" id="UP000198964"/>
    </source>
</evidence>
<dbReference type="Pfam" id="PF24986">
    <property type="entry name" value="PRC_RimM"/>
    <property type="match status" value="1"/>
</dbReference>
<dbReference type="InterPro" id="IPR011033">
    <property type="entry name" value="PRC_barrel-like_sf"/>
</dbReference>
<feature type="domain" description="RimM N-terminal" evidence="6">
    <location>
        <begin position="12"/>
        <end position="93"/>
    </location>
</feature>
<name>A0A1I2C8R8_9BACT</name>
<dbReference type="Proteomes" id="UP000198964">
    <property type="component" value="Unassembled WGS sequence"/>
</dbReference>
<dbReference type="Gene3D" id="2.40.30.60">
    <property type="entry name" value="RimM"/>
    <property type="match status" value="1"/>
</dbReference>
<proteinExistence type="inferred from homology"/>
<keyword evidence="3 5" id="KW-0698">rRNA processing</keyword>
<dbReference type="STRING" id="655355.SAMN05216283_101643"/>
<feature type="domain" description="Ribosome maturation factor RimM PRC barrel" evidence="7">
    <location>
        <begin position="107"/>
        <end position="173"/>
    </location>
</feature>
<dbReference type="GO" id="GO:0043022">
    <property type="term" value="F:ribosome binding"/>
    <property type="evidence" value="ECO:0007669"/>
    <property type="project" value="InterPro"/>
</dbReference>
<dbReference type="SUPFAM" id="SSF50346">
    <property type="entry name" value="PRC-barrel domain"/>
    <property type="match status" value="1"/>
</dbReference>
<dbReference type="GO" id="GO:0005737">
    <property type="term" value="C:cytoplasm"/>
    <property type="evidence" value="ECO:0007669"/>
    <property type="project" value="UniProtKB-SubCell"/>
</dbReference>
<dbReference type="RefSeq" id="WP_093918359.1">
    <property type="nucleotide sequence ID" value="NZ_FONW01000001.1"/>
</dbReference>
<evidence type="ECO:0000259" key="6">
    <source>
        <dbReference type="Pfam" id="PF01782"/>
    </source>
</evidence>
<evidence type="ECO:0000256" key="5">
    <source>
        <dbReference type="HAMAP-Rule" id="MF_00014"/>
    </source>
</evidence>
<dbReference type="SUPFAM" id="SSF50447">
    <property type="entry name" value="Translation proteins"/>
    <property type="match status" value="1"/>
</dbReference>
<keyword evidence="9" id="KW-1185">Reference proteome</keyword>
<dbReference type="GO" id="GO:0005840">
    <property type="term" value="C:ribosome"/>
    <property type="evidence" value="ECO:0007669"/>
    <property type="project" value="InterPro"/>
</dbReference>
<gene>
    <name evidence="5" type="primary">rimM</name>
    <name evidence="8" type="ORF">SAMN05216283_101643</name>
</gene>
<comment type="subcellular location">
    <subcellularLocation>
        <location evidence="5">Cytoplasm</location>
    </subcellularLocation>
</comment>
<comment type="domain">
    <text evidence="5">The PRC barrel domain binds ribosomal protein uS19.</text>
</comment>
<dbReference type="GO" id="GO:0006364">
    <property type="term" value="P:rRNA processing"/>
    <property type="evidence" value="ECO:0007669"/>
    <property type="project" value="UniProtKB-UniRule"/>
</dbReference>
<organism evidence="8 9">
    <name type="scientific">Sunxiuqinia elliptica</name>
    <dbReference type="NCBI Taxonomy" id="655355"/>
    <lineage>
        <taxon>Bacteria</taxon>
        <taxon>Pseudomonadati</taxon>
        <taxon>Bacteroidota</taxon>
        <taxon>Bacteroidia</taxon>
        <taxon>Marinilabiliales</taxon>
        <taxon>Prolixibacteraceae</taxon>
        <taxon>Sunxiuqinia</taxon>
    </lineage>
</organism>
<evidence type="ECO:0000256" key="4">
    <source>
        <dbReference type="ARBA" id="ARBA00023186"/>
    </source>
</evidence>
<dbReference type="PANTHER" id="PTHR33692:SF1">
    <property type="entry name" value="RIBOSOME MATURATION FACTOR RIMM"/>
    <property type="match status" value="1"/>
</dbReference>
<accession>A0A1I2C8R8</accession>
<dbReference type="AlphaFoldDB" id="A0A1I2C8R8"/>
<dbReference type="PANTHER" id="PTHR33692">
    <property type="entry name" value="RIBOSOME MATURATION FACTOR RIMM"/>
    <property type="match status" value="1"/>
</dbReference>
<reference evidence="8 9" key="1">
    <citation type="submission" date="2016-10" db="EMBL/GenBank/DDBJ databases">
        <authorList>
            <person name="de Groot N.N."/>
        </authorList>
    </citation>
    <scope>NUCLEOTIDE SEQUENCE [LARGE SCALE GENOMIC DNA]</scope>
    <source>
        <strain evidence="8 9">CGMCC 1.9156</strain>
    </source>
</reference>
<dbReference type="InterPro" id="IPR002676">
    <property type="entry name" value="RimM_N"/>
</dbReference>
<evidence type="ECO:0000256" key="1">
    <source>
        <dbReference type="ARBA" id="ARBA00022490"/>
    </source>
</evidence>
<comment type="subunit">
    <text evidence="5">Binds ribosomal protein uS19.</text>
</comment>
<dbReference type="InterPro" id="IPR056792">
    <property type="entry name" value="PRC_RimM"/>
</dbReference>
<evidence type="ECO:0000256" key="3">
    <source>
        <dbReference type="ARBA" id="ARBA00022552"/>
    </source>
</evidence>
<comment type="similarity">
    <text evidence="5">Belongs to the RimM family.</text>
</comment>
<keyword evidence="1 5" id="KW-0963">Cytoplasm</keyword>
<dbReference type="EMBL" id="FONW01000001">
    <property type="protein sequence ID" value="SFE64562.1"/>
    <property type="molecule type" value="Genomic_DNA"/>
</dbReference>
<dbReference type="Gene3D" id="2.30.30.240">
    <property type="entry name" value="PRC-barrel domain"/>
    <property type="match status" value="1"/>
</dbReference>
<protein>
    <recommendedName>
        <fullName evidence="5">Ribosome maturation factor RimM</fullName>
    </recommendedName>
</protein>